<dbReference type="PANTHER" id="PTHR11654">
    <property type="entry name" value="OLIGOPEPTIDE TRANSPORTER-RELATED"/>
    <property type="match status" value="1"/>
</dbReference>
<evidence type="ECO:0000313" key="8">
    <source>
        <dbReference type="EMBL" id="RXH87022.1"/>
    </source>
</evidence>
<dbReference type="Pfam" id="PF00854">
    <property type="entry name" value="PTR2"/>
    <property type="match status" value="1"/>
</dbReference>
<evidence type="ECO:0000256" key="4">
    <source>
        <dbReference type="ARBA" id="ARBA00022989"/>
    </source>
</evidence>
<dbReference type="Proteomes" id="UP000290289">
    <property type="component" value="Chromosome 10"/>
</dbReference>
<keyword evidence="4 7" id="KW-1133">Transmembrane helix</keyword>
<feature type="transmembrane region" description="Helical" evidence="7">
    <location>
        <begin position="186"/>
        <end position="206"/>
    </location>
</feature>
<evidence type="ECO:0000256" key="2">
    <source>
        <dbReference type="ARBA" id="ARBA00005982"/>
    </source>
</evidence>
<dbReference type="InterPro" id="IPR036259">
    <property type="entry name" value="MFS_trans_sf"/>
</dbReference>
<protein>
    <submittedName>
        <fullName evidence="8">Uncharacterized protein</fullName>
    </submittedName>
</protein>
<dbReference type="AlphaFoldDB" id="A0A498IZ62"/>
<feature type="compositionally biased region" description="Basic and acidic residues" evidence="6">
    <location>
        <begin position="399"/>
        <end position="419"/>
    </location>
</feature>
<accession>A0A498IZ62</accession>
<evidence type="ECO:0000256" key="3">
    <source>
        <dbReference type="ARBA" id="ARBA00022692"/>
    </source>
</evidence>
<feature type="transmembrane region" description="Helical" evidence="7">
    <location>
        <begin position="113"/>
        <end position="133"/>
    </location>
</feature>
<evidence type="ECO:0000256" key="5">
    <source>
        <dbReference type="ARBA" id="ARBA00023136"/>
    </source>
</evidence>
<sequence>MVWVEDHIGWNWSFLITVTALSFSLVIFVTGTPFYRHKRPTAGNSLTRIITVLACAARNWKASSNERMGNQYAVSPINRNRADGQSYDKLKFLDKALIGNTISAAHVEETRTFLGLLPIFASTIMMNCCLAQVETFSVVQGSKMNRKLHNFEIPTQSLNVPPLSIMLASIPLCGRFQHKSHMLQPLWRIGLGIALASGSMAVAALVEAKRREAAHNDVTLSVFWLGWQFLLLGVCDVLTLGGMLEFFYSEAPSTMRSMCAALSWCSISLGYFLSSVLVSIANSVSGKFGTQWLGGDDLNHMRLDLFYTLLGILNTGNFLNYMYWAKRDKLQWVDLSEVKKDGGHPSLVQNPTRVLRKDLLTFEPYWRWLLEQFHRGTDRSAPKLSSPAQARQETGSKSIDPHAEPSDVSRAINRDNLRF</sequence>
<feature type="transmembrane region" description="Helical" evidence="7">
    <location>
        <begin position="260"/>
        <end position="285"/>
    </location>
</feature>
<feature type="transmembrane region" description="Helical" evidence="7">
    <location>
        <begin position="226"/>
        <end position="248"/>
    </location>
</feature>
<feature type="compositionally biased region" description="Polar residues" evidence="6">
    <location>
        <begin position="386"/>
        <end position="397"/>
    </location>
</feature>
<feature type="transmembrane region" description="Helical" evidence="7">
    <location>
        <begin position="12"/>
        <end position="35"/>
    </location>
</feature>
<comment type="similarity">
    <text evidence="2">Belongs to the major facilitator superfamily. Proton-dependent oligopeptide transporter (POT/PTR) (TC 2.A.17) family.</text>
</comment>
<dbReference type="GO" id="GO:0022857">
    <property type="term" value="F:transmembrane transporter activity"/>
    <property type="evidence" value="ECO:0007669"/>
    <property type="project" value="InterPro"/>
</dbReference>
<comment type="subcellular location">
    <subcellularLocation>
        <location evidence="1">Membrane</location>
        <topology evidence="1">Multi-pass membrane protein</topology>
    </subcellularLocation>
</comment>
<dbReference type="EMBL" id="RDQH01000336">
    <property type="protein sequence ID" value="RXH87022.1"/>
    <property type="molecule type" value="Genomic_DNA"/>
</dbReference>
<dbReference type="SUPFAM" id="SSF103473">
    <property type="entry name" value="MFS general substrate transporter"/>
    <property type="match status" value="1"/>
</dbReference>
<proteinExistence type="inferred from homology"/>
<dbReference type="InterPro" id="IPR000109">
    <property type="entry name" value="POT_fam"/>
</dbReference>
<evidence type="ECO:0000256" key="6">
    <source>
        <dbReference type="SAM" id="MobiDB-lite"/>
    </source>
</evidence>
<evidence type="ECO:0000256" key="1">
    <source>
        <dbReference type="ARBA" id="ARBA00004141"/>
    </source>
</evidence>
<dbReference type="Gene3D" id="1.20.1250.20">
    <property type="entry name" value="MFS general substrate transporter like domains"/>
    <property type="match status" value="1"/>
</dbReference>
<name>A0A498IZ62_MALDO</name>
<keyword evidence="9" id="KW-1185">Reference proteome</keyword>
<evidence type="ECO:0000256" key="7">
    <source>
        <dbReference type="SAM" id="Phobius"/>
    </source>
</evidence>
<keyword evidence="5 7" id="KW-0472">Membrane</keyword>
<keyword evidence="3 7" id="KW-0812">Transmembrane</keyword>
<feature type="transmembrane region" description="Helical" evidence="7">
    <location>
        <begin position="305"/>
        <end position="324"/>
    </location>
</feature>
<reference evidence="8 9" key="1">
    <citation type="submission" date="2018-10" db="EMBL/GenBank/DDBJ databases">
        <title>A high-quality apple genome assembly.</title>
        <authorList>
            <person name="Hu J."/>
        </authorList>
    </citation>
    <scope>NUCLEOTIDE SEQUENCE [LARGE SCALE GENOMIC DNA]</scope>
    <source>
        <strain evidence="9">cv. HFTH1</strain>
        <tissue evidence="8">Young leaf</tissue>
    </source>
</reference>
<comment type="caution">
    <text evidence="8">The sequence shown here is derived from an EMBL/GenBank/DDBJ whole genome shotgun (WGS) entry which is preliminary data.</text>
</comment>
<organism evidence="8 9">
    <name type="scientific">Malus domestica</name>
    <name type="common">Apple</name>
    <name type="synonym">Pyrus malus</name>
    <dbReference type="NCBI Taxonomy" id="3750"/>
    <lineage>
        <taxon>Eukaryota</taxon>
        <taxon>Viridiplantae</taxon>
        <taxon>Streptophyta</taxon>
        <taxon>Embryophyta</taxon>
        <taxon>Tracheophyta</taxon>
        <taxon>Spermatophyta</taxon>
        <taxon>Magnoliopsida</taxon>
        <taxon>eudicotyledons</taxon>
        <taxon>Gunneridae</taxon>
        <taxon>Pentapetalae</taxon>
        <taxon>rosids</taxon>
        <taxon>fabids</taxon>
        <taxon>Rosales</taxon>
        <taxon>Rosaceae</taxon>
        <taxon>Amygdaloideae</taxon>
        <taxon>Maleae</taxon>
        <taxon>Malus</taxon>
    </lineage>
</organism>
<feature type="region of interest" description="Disordered" evidence="6">
    <location>
        <begin position="378"/>
        <end position="419"/>
    </location>
</feature>
<gene>
    <name evidence="8" type="ORF">DVH24_028522</name>
</gene>
<dbReference type="GO" id="GO:0016020">
    <property type="term" value="C:membrane"/>
    <property type="evidence" value="ECO:0007669"/>
    <property type="project" value="UniProtKB-SubCell"/>
</dbReference>
<evidence type="ECO:0000313" key="9">
    <source>
        <dbReference type="Proteomes" id="UP000290289"/>
    </source>
</evidence>